<reference evidence="1 2" key="1">
    <citation type="journal article" date="2024" name="Plant Biotechnol. J.">
        <title>Genome and CRISPR/Cas9 system of a widespread forest tree (Populus alba) in the world.</title>
        <authorList>
            <person name="Liu Y.J."/>
            <person name="Jiang P.F."/>
            <person name="Han X.M."/>
            <person name="Li X.Y."/>
            <person name="Wang H.M."/>
            <person name="Wang Y.J."/>
            <person name="Wang X.X."/>
            <person name="Zeng Q.Y."/>
        </authorList>
    </citation>
    <scope>NUCLEOTIDE SEQUENCE [LARGE SCALE GENOMIC DNA]</scope>
    <source>
        <strain evidence="2">cv. PAL-ZL1</strain>
    </source>
</reference>
<protein>
    <submittedName>
        <fullName evidence="1">Uncharacterized protein</fullName>
    </submittedName>
</protein>
<dbReference type="Proteomes" id="UP000309997">
    <property type="component" value="Unassembled WGS sequence"/>
</dbReference>
<dbReference type="EMBL" id="RCHU02000013">
    <property type="protein sequence ID" value="KAL3574124.1"/>
    <property type="molecule type" value="Genomic_DNA"/>
</dbReference>
<keyword evidence="2" id="KW-1185">Reference proteome</keyword>
<proteinExistence type="predicted"/>
<gene>
    <name evidence="1" type="ORF">D5086_024737</name>
</gene>
<comment type="caution">
    <text evidence="1">The sequence shown here is derived from an EMBL/GenBank/DDBJ whole genome shotgun (WGS) entry which is preliminary data.</text>
</comment>
<organism evidence="1 2">
    <name type="scientific">Populus alba</name>
    <name type="common">White poplar</name>
    <dbReference type="NCBI Taxonomy" id="43335"/>
    <lineage>
        <taxon>Eukaryota</taxon>
        <taxon>Viridiplantae</taxon>
        <taxon>Streptophyta</taxon>
        <taxon>Embryophyta</taxon>
        <taxon>Tracheophyta</taxon>
        <taxon>Spermatophyta</taxon>
        <taxon>Magnoliopsida</taxon>
        <taxon>eudicotyledons</taxon>
        <taxon>Gunneridae</taxon>
        <taxon>Pentapetalae</taxon>
        <taxon>rosids</taxon>
        <taxon>fabids</taxon>
        <taxon>Malpighiales</taxon>
        <taxon>Salicaceae</taxon>
        <taxon>Saliceae</taxon>
        <taxon>Populus</taxon>
    </lineage>
</organism>
<name>A0ACC4B6B5_POPAL</name>
<sequence length="632" mass="70978">MPRPTTDGWYLFLRSFSSSIHPQLPNSTPEATDLFNKVRVLSTRGNIKEALSFFYSTPQLNQSQQTYATLFHACACHGNLKQGQYLHQHMISKNPKNPQDLFVTNHLINMYAKCGDLDCARQVFDEMGRRNVVSWTALISGYAQHGRSYECFSLFSDMLVDCYPNEFAFASVITSCDYVCGKQVHALALKMGLIASVYVGNALITRYSRSCEDNFVGDGSEACRVFESMEFRNLVSWNSMIAAFQHWKLGGLAIGIFCQMHSGGVEFDGATLVSVLSSLSESYDGDNADVGLKGCFQLHCVSIKRGFMLKIELATALVKAYSDLGGKVSDCYRLFMETSRAGLLLEAGELISRMPMKPDSVVWSALLSSCRKYGETQLAKLAADKLKELEPGNSLGYVQISNIYCSGGSYNEAGLIRDEMNGSRVRKEPGLSWIEIENRVHEFASGGRRHPQREAIYAKLYSLIGQLKGILLKPTQFDYGMHCLSWRYFMAVTTIDPSDWSNPQYCLRILAAEIPRHHPYSLTKIKVLVILLHFSSGLRTKTSNNVVLTMIKCYFMTFVDVLLHCLSKQRDPQRHHVVSIIILVFDSASFQVNILHQLADTLSCRHHFLPAFTVQCKGLFMEEKAQATSPKF</sequence>
<evidence type="ECO:0000313" key="1">
    <source>
        <dbReference type="EMBL" id="KAL3574124.1"/>
    </source>
</evidence>
<evidence type="ECO:0000313" key="2">
    <source>
        <dbReference type="Proteomes" id="UP000309997"/>
    </source>
</evidence>
<accession>A0ACC4B6B5</accession>